<organism evidence="1 2">
    <name type="scientific">Catharanthus roseus</name>
    <name type="common">Madagascar periwinkle</name>
    <name type="synonym">Vinca rosea</name>
    <dbReference type="NCBI Taxonomy" id="4058"/>
    <lineage>
        <taxon>Eukaryota</taxon>
        <taxon>Viridiplantae</taxon>
        <taxon>Streptophyta</taxon>
        <taxon>Embryophyta</taxon>
        <taxon>Tracheophyta</taxon>
        <taxon>Spermatophyta</taxon>
        <taxon>Magnoliopsida</taxon>
        <taxon>eudicotyledons</taxon>
        <taxon>Gunneridae</taxon>
        <taxon>Pentapetalae</taxon>
        <taxon>asterids</taxon>
        <taxon>lamiids</taxon>
        <taxon>Gentianales</taxon>
        <taxon>Apocynaceae</taxon>
        <taxon>Rauvolfioideae</taxon>
        <taxon>Vinceae</taxon>
        <taxon>Catharanthinae</taxon>
        <taxon>Catharanthus</taxon>
    </lineage>
</organism>
<comment type="caution">
    <text evidence="1">The sequence shown here is derived from an EMBL/GenBank/DDBJ whole genome shotgun (WGS) entry which is preliminary data.</text>
</comment>
<keyword evidence="2" id="KW-1185">Reference proteome</keyword>
<gene>
    <name evidence="1" type="ORF">M9H77_20753</name>
</gene>
<dbReference type="EMBL" id="CM044705">
    <property type="protein sequence ID" value="KAI5661430.1"/>
    <property type="molecule type" value="Genomic_DNA"/>
</dbReference>
<protein>
    <submittedName>
        <fullName evidence="1">Uncharacterized protein</fullName>
    </submittedName>
</protein>
<reference evidence="2" key="1">
    <citation type="journal article" date="2023" name="Nat. Plants">
        <title>Single-cell RNA sequencing provides a high-resolution roadmap for understanding the multicellular compartmentation of specialized metabolism.</title>
        <authorList>
            <person name="Sun S."/>
            <person name="Shen X."/>
            <person name="Li Y."/>
            <person name="Li Y."/>
            <person name="Wang S."/>
            <person name="Li R."/>
            <person name="Zhang H."/>
            <person name="Shen G."/>
            <person name="Guo B."/>
            <person name="Wei J."/>
            <person name="Xu J."/>
            <person name="St-Pierre B."/>
            <person name="Chen S."/>
            <person name="Sun C."/>
        </authorList>
    </citation>
    <scope>NUCLEOTIDE SEQUENCE [LARGE SCALE GENOMIC DNA]</scope>
</reference>
<sequence>MKFLFLVSNNEAEYEALLAGLRMANSLKLTRILVRIDSQVVIGHVTKIFEAKEDNIPKYLLCIQQMLSNFSNVQFEKVPREQNTKADILSKVSAGRAFRDFCEELGIEQHFISVGYLQTNGATKVTNRTILQGLKKRPDEMKGWWLDELPTFYELHYLTKYDNKIEN</sequence>
<evidence type="ECO:0000313" key="2">
    <source>
        <dbReference type="Proteomes" id="UP001060085"/>
    </source>
</evidence>
<dbReference type="Proteomes" id="UP001060085">
    <property type="component" value="Linkage Group LG05"/>
</dbReference>
<accession>A0ACC0AMD6</accession>
<evidence type="ECO:0000313" key="1">
    <source>
        <dbReference type="EMBL" id="KAI5661430.1"/>
    </source>
</evidence>
<name>A0ACC0AMD6_CATRO</name>
<proteinExistence type="predicted"/>